<name>A0A1I6I301_9MICO</name>
<evidence type="ECO:0000313" key="3">
    <source>
        <dbReference type="Proteomes" id="UP000198877"/>
    </source>
</evidence>
<dbReference type="AlphaFoldDB" id="A0A1I6I301"/>
<reference evidence="3" key="1">
    <citation type="submission" date="2016-10" db="EMBL/GenBank/DDBJ databases">
        <authorList>
            <person name="Varghese N."/>
            <person name="Submissions S."/>
        </authorList>
    </citation>
    <scope>NUCLEOTIDE SEQUENCE [LARGE SCALE GENOMIC DNA]</scope>
    <source>
        <strain evidence="3">CL127</strain>
    </source>
</reference>
<gene>
    <name evidence="2" type="ORF">SAMN04488591_2372</name>
</gene>
<dbReference type="Proteomes" id="UP000198877">
    <property type="component" value="Unassembled WGS sequence"/>
</dbReference>
<evidence type="ECO:0000313" key="2">
    <source>
        <dbReference type="EMBL" id="SFR61044.1"/>
    </source>
</evidence>
<feature type="region of interest" description="Disordered" evidence="1">
    <location>
        <begin position="1"/>
        <end position="25"/>
    </location>
</feature>
<organism evidence="2 3">
    <name type="scientific">Microbacterium azadirachtae</name>
    <dbReference type="NCBI Taxonomy" id="582680"/>
    <lineage>
        <taxon>Bacteria</taxon>
        <taxon>Bacillati</taxon>
        <taxon>Actinomycetota</taxon>
        <taxon>Actinomycetes</taxon>
        <taxon>Micrococcales</taxon>
        <taxon>Microbacteriaceae</taxon>
        <taxon>Microbacterium</taxon>
    </lineage>
</organism>
<proteinExistence type="predicted"/>
<dbReference type="RefSeq" id="WP_091739218.1">
    <property type="nucleotide sequence ID" value="NZ_FOYR01000002.1"/>
</dbReference>
<evidence type="ECO:0000256" key="1">
    <source>
        <dbReference type="SAM" id="MobiDB-lite"/>
    </source>
</evidence>
<protein>
    <submittedName>
        <fullName evidence="2">Uncharacterized protein</fullName>
    </submittedName>
</protein>
<sequence length="180" mass="18721">MSTLSQDDTRPSSPAHVAGQARTSRRRRGFAQAVLSALSAWHPQDALVLGSAVDRAAFGAVAEDITAAVSPDVLCALDARRPIIVPGESRFGGVLLLVRGGAGSPEGRRESLTAVLISLGESDHVDLDVCDLTAGLRLLRRRGVGLTELPQLLLSLAPEWQAPAGRIVETASADADADAA</sequence>
<dbReference type="EMBL" id="FOYR01000002">
    <property type="protein sequence ID" value="SFR61044.1"/>
    <property type="molecule type" value="Genomic_DNA"/>
</dbReference>
<accession>A0A1I6I301</accession>